<accession>A0AAV1DRH1</accession>
<protein>
    <submittedName>
        <fullName evidence="1">OLC1v1010462C1</fullName>
    </submittedName>
</protein>
<organism evidence="1 2">
    <name type="scientific">Oldenlandia corymbosa var. corymbosa</name>
    <dbReference type="NCBI Taxonomy" id="529605"/>
    <lineage>
        <taxon>Eukaryota</taxon>
        <taxon>Viridiplantae</taxon>
        <taxon>Streptophyta</taxon>
        <taxon>Embryophyta</taxon>
        <taxon>Tracheophyta</taxon>
        <taxon>Spermatophyta</taxon>
        <taxon>Magnoliopsida</taxon>
        <taxon>eudicotyledons</taxon>
        <taxon>Gunneridae</taxon>
        <taxon>Pentapetalae</taxon>
        <taxon>asterids</taxon>
        <taxon>lamiids</taxon>
        <taxon>Gentianales</taxon>
        <taxon>Rubiaceae</taxon>
        <taxon>Rubioideae</taxon>
        <taxon>Spermacoceae</taxon>
        <taxon>Hedyotis-Oldenlandia complex</taxon>
        <taxon>Oldenlandia</taxon>
    </lineage>
</organism>
<evidence type="ECO:0000313" key="1">
    <source>
        <dbReference type="EMBL" id="CAI9110442.1"/>
    </source>
</evidence>
<reference evidence="1" key="1">
    <citation type="submission" date="2023-03" db="EMBL/GenBank/DDBJ databases">
        <authorList>
            <person name="Julca I."/>
        </authorList>
    </citation>
    <scope>NUCLEOTIDE SEQUENCE</scope>
</reference>
<dbReference type="AlphaFoldDB" id="A0AAV1DRH1"/>
<proteinExistence type="predicted"/>
<dbReference type="EMBL" id="OX459123">
    <property type="protein sequence ID" value="CAI9110442.1"/>
    <property type="molecule type" value="Genomic_DNA"/>
</dbReference>
<gene>
    <name evidence="1" type="ORF">OLC1_LOCUS18102</name>
</gene>
<name>A0AAV1DRH1_OLDCO</name>
<sequence>MEQRWEMQCKSVMKLHQVGEDFLSVLTEVMNMRNKSKELEKKGRINGSHIPLFADTYMKMFGVLKKMDHMVKEFTSIKLTTKESINLFIHLNKMFLEWKPHLVVVEDLAETAIDRHLKYDVKD</sequence>
<keyword evidence="2" id="KW-1185">Reference proteome</keyword>
<evidence type="ECO:0000313" key="2">
    <source>
        <dbReference type="Proteomes" id="UP001161247"/>
    </source>
</evidence>
<dbReference type="Proteomes" id="UP001161247">
    <property type="component" value="Chromosome 6"/>
</dbReference>